<feature type="signal peptide" evidence="2">
    <location>
        <begin position="1"/>
        <end position="27"/>
    </location>
</feature>
<dbReference type="SUPFAM" id="SSF53850">
    <property type="entry name" value="Periplasmic binding protein-like II"/>
    <property type="match status" value="1"/>
</dbReference>
<evidence type="ECO:0000313" key="4">
    <source>
        <dbReference type="Proteomes" id="UP000198426"/>
    </source>
</evidence>
<name>A0A239EH92_9RHOB</name>
<protein>
    <submittedName>
        <fullName evidence="3">Tripartite-type tricarboxylate transporter, receptor component TctC</fullName>
    </submittedName>
</protein>
<sequence length="328" mass="34111">MTTTHLTRLLGATALGFGAVLATQAAAECDWKPERAVTYIVPWGAGGGTDANSRMLASLLSQEFGVPFNVVNRTGGNGVTGHSAIARAEPDGYTVGAVTVEINTMHWVGLTDLTHEDITPIALVDVVPAGFTVKADSEFGSVTEVLEYAKANPGELTASGTSQGGIWHLALAGLLNAEGMDPEAIRWIPSQGAGPAMQELMAGGVDVVTVAQSEAKTLIEQGELKGLGYMHTERMAALPDIPTTAEELPSGWTLAANITLSGPGGMDPEIACSYEKAALKVMDTQEWADFKASRGADVVLMGSEDLAALMVKNDQALGDTIKAIGMAK</sequence>
<dbReference type="Proteomes" id="UP000198426">
    <property type="component" value="Unassembled WGS sequence"/>
</dbReference>
<keyword evidence="4" id="KW-1185">Reference proteome</keyword>
<accession>A0A239EH92</accession>
<organism evidence="3 4">
    <name type="scientific">Tropicimonas sediminicola</name>
    <dbReference type="NCBI Taxonomy" id="1031541"/>
    <lineage>
        <taxon>Bacteria</taxon>
        <taxon>Pseudomonadati</taxon>
        <taxon>Pseudomonadota</taxon>
        <taxon>Alphaproteobacteria</taxon>
        <taxon>Rhodobacterales</taxon>
        <taxon>Roseobacteraceae</taxon>
        <taxon>Tropicimonas</taxon>
    </lineage>
</organism>
<reference evidence="3 4" key="1">
    <citation type="submission" date="2017-06" db="EMBL/GenBank/DDBJ databases">
        <authorList>
            <person name="Kim H.J."/>
            <person name="Triplett B.A."/>
        </authorList>
    </citation>
    <scope>NUCLEOTIDE SEQUENCE [LARGE SCALE GENOMIC DNA]</scope>
    <source>
        <strain evidence="3 4">DSM 29339</strain>
    </source>
</reference>
<dbReference type="RefSeq" id="WP_089231880.1">
    <property type="nucleotide sequence ID" value="NZ_FZOY01000002.1"/>
</dbReference>
<comment type="similarity">
    <text evidence="1">Belongs to the UPF0065 (bug) family.</text>
</comment>
<dbReference type="EMBL" id="FZOY01000002">
    <property type="protein sequence ID" value="SNS43939.1"/>
    <property type="molecule type" value="Genomic_DNA"/>
</dbReference>
<evidence type="ECO:0000313" key="3">
    <source>
        <dbReference type="EMBL" id="SNS43939.1"/>
    </source>
</evidence>
<dbReference type="PANTHER" id="PTHR42928:SF5">
    <property type="entry name" value="BLR1237 PROTEIN"/>
    <property type="match status" value="1"/>
</dbReference>
<evidence type="ECO:0000256" key="2">
    <source>
        <dbReference type="SAM" id="SignalP"/>
    </source>
</evidence>
<feature type="chain" id="PRO_5012534366" evidence="2">
    <location>
        <begin position="28"/>
        <end position="328"/>
    </location>
</feature>
<gene>
    <name evidence="3" type="ORF">SAMN05421757_102150</name>
</gene>
<keyword evidence="2" id="KW-0732">Signal</keyword>
<evidence type="ECO:0000256" key="1">
    <source>
        <dbReference type="ARBA" id="ARBA00006987"/>
    </source>
</evidence>
<keyword evidence="3" id="KW-0675">Receptor</keyword>
<dbReference type="InterPro" id="IPR005064">
    <property type="entry name" value="BUG"/>
</dbReference>
<dbReference type="Pfam" id="PF03401">
    <property type="entry name" value="TctC"/>
    <property type="match status" value="1"/>
</dbReference>
<dbReference type="Gene3D" id="3.40.190.150">
    <property type="entry name" value="Bordetella uptake gene, domain 1"/>
    <property type="match status" value="1"/>
</dbReference>
<dbReference type="CDD" id="cd07012">
    <property type="entry name" value="PBP2_Bug_TTT"/>
    <property type="match status" value="1"/>
</dbReference>
<dbReference type="OrthoDB" id="8970543at2"/>
<dbReference type="Gene3D" id="3.40.190.10">
    <property type="entry name" value="Periplasmic binding protein-like II"/>
    <property type="match status" value="1"/>
</dbReference>
<dbReference type="PANTHER" id="PTHR42928">
    <property type="entry name" value="TRICARBOXYLATE-BINDING PROTEIN"/>
    <property type="match status" value="1"/>
</dbReference>
<dbReference type="PIRSF" id="PIRSF017082">
    <property type="entry name" value="YflP"/>
    <property type="match status" value="1"/>
</dbReference>
<dbReference type="InterPro" id="IPR042100">
    <property type="entry name" value="Bug_dom1"/>
</dbReference>
<proteinExistence type="inferred from homology"/>
<dbReference type="AlphaFoldDB" id="A0A239EH92"/>